<gene>
    <name evidence="1" type="ORF">AOQ84DRAFT_351968</name>
</gene>
<evidence type="ECO:0000313" key="2">
    <source>
        <dbReference type="Proteomes" id="UP000250140"/>
    </source>
</evidence>
<reference evidence="1 2" key="1">
    <citation type="journal article" date="2016" name="Nat. Commun.">
        <title>Ectomycorrhizal ecology is imprinted in the genome of the dominant symbiotic fungus Cenococcum geophilum.</title>
        <authorList>
            <consortium name="DOE Joint Genome Institute"/>
            <person name="Peter M."/>
            <person name="Kohler A."/>
            <person name="Ohm R.A."/>
            <person name="Kuo A."/>
            <person name="Krutzmann J."/>
            <person name="Morin E."/>
            <person name="Arend M."/>
            <person name="Barry K.W."/>
            <person name="Binder M."/>
            <person name="Choi C."/>
            <person name="Clum A."/>
            <person name="Copeland A."/>
            <person name="Grisel N."/>
            <person name="Haridas S."/>
            <person name="Kipfer T."/>
            <person name="LaButti K."/>
            <person name="Lindquist E."/>
            <person name="Lipzen A."/>
            <person name="Maire R."/>
            <person name="Meier B."/>
            <person name="Mihaltcheva S."/>
            <person name="Molinier V."/>
            <person name="Murat C."/>
            <person name="Poggeler S."/>
            <person name="Quandt C.A."/>
            <person name="Sperisen C."/>
            <person name="Tritt A."/>
            <person name="Tisserant E."/>
            <person name="Crous P.W."/>
            <person name="Henrissat B."/>
            <person name="Nehls U."/>
            <person name="Egli S."/>
            <person name="Spatafora J.W."/>
            <person name="Grigoriev I.V."/>
            <person name="Martin F.M."/>
        </authorList>
    </citation>
    <scope>NUCLEOTIDE SEQUENCE [LARGE SCALE GENOMIC DNA]</scope>
    <source>
        <strain evidence="1 2">CBS 207.34</strain>
    </source>
</reference>
<dbReference type="EMBL" id="KV748707">
    <property type="protein sequence ID" value="OCL13535.1"/>
    <property type="molecule type" value="Genomic_DNA"/>
</dbReference>
<dbReference type="Proteomes" id="UP000250140">
    <property type="component" value="Unassembled WGS sequence"/>
</dbReference>
<sequence>MGFAKKFGDCSRNNTTLEKIRRADHPATPHITIGNPPPPLPPPRLCFTLLNPNSTAGRVLL</sequence>
<accession>A0A8E2JXR9</accession>
<keyword evidence="2" id="KW-1185">Reference proteome</keyword>
<dbReference type="AlphaFoldDB" id="A0A8E2JXR9"/>
<organism evidence="1 2">
    <name type="scientific">Glonium stellatum</name>
    <dbReference type="NCBI Taxonomy" id="574774"/>
    <lineage>
        <taxon>Eukaryota</taxon>
        <taxon>Fungi</taxon>
        <taxon>Dikarya</taxon>
        <taxon>Ascomycota</taxon>
        <taxon>Pezizomycotina</taxon>
        <taxon>Dothideomycetes</taxon>
        <taxon>Pleosporomycetidae</taxon>
        <taxon>Gloniales</taxon>
        <taxon>Gloniaceae</taxon>
        <taxon>Glonium</taxon>
    </lineage>
</organism>
<protein>
    <submittedName>
        <fullName evidence="1">Uncharacterized protein</fullName>
    </submittedName>
</protein>
<proteinExistence type="predicted"/>
<name>A0A8E2JXR9_9PEZI</name>
<evidence type="ECO:0000313" key="1">
    <source>
        <dbReference type="EMBL" id="OCL13535.1"/>
    </source>
</evidence>